<dbReference type="STRING" id="1611254.A0A2G5T2P1"/>
<proteinExistence type="predicted"/>
<comment type="caution">
    <text evidence="1">The sequence shown here is derived from an EMBL/GenBank/DDBJ whole genome shotgun (WGS) entry which is preliminary data.</text>
</comment>
<dbReference type="OrthoDB" id="2213137at2759"/>
<name>A0A2G5T2P1_9PELO</name>
<keyword evidence="2" id="KW-1185">Reference proteome</keyword>
<sequence>MFQLIAALHYWKARKRSGKFQNCWEILQLGSMDTIIRKSRPLRQCLGFSFSVGQVASTLRDVFGCRQVFLAEPVIDAAGILLSIPEPNIYKLYLTCGRIAGAGFERRHNTLSLNWLERYTARKHKNVVNHNGSIENIIKAVATDFEDLNPPISSSRTGTMNLEEAADDFKNLRGNLKEGTPQQFISELER</sequence>
<accession>A0A2G5T2P1</accession>
<protein>
    <submittedName>
        <fullName evidence="1">Uncharacterized protein</fullName>
    </submittedName>
</protein>
<evidence type="ECO:0000313" key="1">
    <source>
        <dbReference type="EMBL" id="PIC21473.1"/>
    </source>
</evidence>
<reference evidence="2" key="1">
    <citation type="submission" date="2017-10" db="EMBL/GenBank/DDBJ databases">
        <title>Rapid genome shrinkage in a self-fertile nematode reveals novel sperm competition proteins.</title>
        <authorList>
            <person name="Yin D."/>
            <person name="Schwarz E.M."/>
            <person name="Thomas C.G."/>
            <person name="Felde R.L."/>
            <person name="Korf I.F."/>
            <person name="Cutter A.D."/>
            <person name="Schartner C.M."/>
            <person name="Ralston E.J."/>
            <person name="Meyer B.J."/>
            <person name="Haag E.S."/>
        </authorList>
    </citation>
    <scope>NUCLEOTIDE SEQUENCE [LARGE SCALE GENOMIC DNA]</scope>
    <source>
        <strain evidence="2">JU1422</strain>
    </source>
</reference>
<dbReference type="AlphaFoldDB" id="A0A2G5T2P1"/>
<dbReference type="EMBL" id="PDUG01000006">
    <property type="protein sequence ID" value="PIC21473.1"/>
    <property type="molecule type" value="Genomic_DNA"/>
</dbReference>
<dbReference type="Proteomes" id="UP000230233">
    <property type="component" value="Chromosome X"/>
</dbReference>
<gene>
    <name evidence="1" type="primary">Cnig_chr_X.g26291</name>
    <name evidence="1" type="ORF">B9Z55_026291</name>
</gene>
<evidence type="ECO:0000313" key="2">
    <source>
        <dbReference type="Proteomes" id="UP000230233"/>
    </source>
</evidence>
<organism evidence="1 2">
    <name type="scientific">Caenorhabditis nigoni</name>
    <dbReference type="NCBI Taxonomy" id="1611254"/>
    <lineage>
        <taxon>Eukaryota</taxon>
        <taxon>Metazoa</taxon>
        <taxon>Ecdysozoa</taxon>
        <taxon>Nematoda</taxon>
        <taxon>Chromadorea</taxon>
        <taxon>Rhabditida</taxon>
        <taxon>Rhabditina</taxon>
        <taxon>Rhabditomorpha</taxon>
        <taxon>Rhabditoidea</taxon>
        <taxon>Rhabditidae</taxon>
        <taxon>Peloderinae</taxon>
        <taxon>Caenorhabditis</taxon>
    </lineage>
</organism>